<dbReference type="PANTHER" id="PTHR47842:SF3">
    <property type="entry name" value="DUF676 DOMAIN-CONTAINING PROTEIN"/>
    <property type="match status" value="1"/>
</dbReference>
<keyword evidence="2" id="KW-1185">Reference proteome</keyword>
<evidence type="ECO:0008006" key="4">
    <source>
        <dbReference type="Google" id="ProtNLM"/>
    </source>
</evidence>
<sequence length="672" mass="74873">MDSHAGPSRPPTTSEQASELPADVPPPPYETVWQDGHSPNQNWARDDPRSSSQQSLVPTYDEQLSRRKLLLIYIHGFMGNEMSFRNFPAHVHNVLTVLLAESHVVHTKVYPRYRSKKNITVARDDFSRWLEPHESSTTDVVLLGHSMGGLLSAEIVLLAPPPPANRAFKHRILGTINLDVPFLGLHPGIVRSGLASIFKPSEETHQDKYTVDSGDAFWSQNDPNYNPNFANDVTLPVRTGWASAWHWVNKHSDNLTKAAQNLVASHMEFGGTMAHLNELKSRYVKLRSLEEENEAVRRSVVTSTSTPSRVRFINYYTASHGRPKPAKPTTINEREEEAVERQEVANISEGLLVSTNGPNASDGAAGTSSAVLETSNDQPNNNRSPNPHTESESSSIQSHLLPLPELPTAPPALDLSFIQDKETRKLVEKEHSRAVKAYEKALKDREAAVKEREKLEEKRVRKEKKEAEEAAKRVAKETQEAAKKAAKAASKKAESEMTHSEREHLRLKKERLRMEAEGRRMRGEKEPDPESDDHDAPERVTSPAVAPSRPSINDVSTATSSLSLQPTPSASSARSHGKRPSLASAESSASGKKDKGPPKDRKFCSLPPKDSHGQRDPCWVRVFMEGVDEVGAHCGLFFIDERYERMVGEIAETVERWVHEDRGEAFVADQKQ</sequence>
<organism evidence="3">
    <name type="scientific">Dissoconium aciculare CBS 342.82</name>
    <dbReference type="NCBI Taxonomy" id="1314786"/>
    <lineage>
        <taxon>Eukaryota</taxon>
        <taxon>Fungi</taxon>
        <taxon>Dikarya</taxon>
        <taxon>Ascomycota</taxon>
        <taxon>Pezizomycotina</taxon>
        <taxon>Dothideomycetes</taxon>
        <taxon>Dothideomycetidae</taxon>
        <taxon>Mycosphaerellales</taxon>
        <taxon>Dissoconiaceae</taxon>
        <taxon>Dissoconium</taxon>
    </lineage>
</organism>
<dbReference type="PANTHER" id="PTHR47842">
    <property type="entry name" value="EXPRESSED PROTEIN"/>
    <property type="match status" value="1"/>
</dbReference>
<dbReference type="InterPro" id="IPR029058">
    <property type="entry name" value="AB_hydrolase_fold"/>
</dbReference>
<evidence type="ECO:0000256" key="1">
    <source>
        <dbReference type="SAM" id="MobiDB-lite"/>
    </source>
</evidence>
<feature type="region of interest" description="Disordered" evidence="1">
    <location>
        <begin position="315"/>
        <end position="407"/>
    </location>
</feature>
<name>A0A6J3M773_9PEZI</name>
<dbReference type="Gene3D" id="3.40.50.1820">
    <property type="entry name" value="alpha/beta hydrolase"/>
    <property type="match status" value="1"/>
</dbReference>
<feature type="region of interest" description="Disordered" evidence="1">
    <location>
        <begin position="443"/>
        <end position="616"/>
    </location>
</feature>
<proteinExistence type="predicted"/>
<dbReference type="OrthoDB" id="3248508at2759"/>
<dbReference type="GeneID" id="54357419"/>
<dbReference type="RefSeq" id="XP_033460774.1">
    <property type="nucleotide sequence ID" value="XM_033599620.1"/>
</dbReference>
<evidence type="ECO:0000313" key="2">
    <source>
        <dbReference type="Proteomes" id="UP000504637"/>
    </source>
</evidence>
<protein>
    <recommendedName>
        <fullName evidence="4">AB hydrolase-1 domain-containing protein</fullName>
    </recommendedName>
</protein>
<feature type="compositionally biased region" description="Basic and acidic residues" evidence="1">
    <location>
        <begin position="591"/>
        <end position="615"/>
    </location>
</feature>
<dbReference type="AlphaFoldDB" id="A0A6J3M773"/>
<feature type="region of interest" description="Disordered" evidence="1">
    <location>
        <begin position="1"/>
        <end position="59"/>
    </location>
</feature>
<reference evidence="3" key="1">
    <citation type="submission" date="2020-01" db="EMBL/GenBank/DDBJ databases">
        <authorList>
            <consortium name="DOE Joint Genome Institute"/>
            <person name="Haridas S."/>
            <person name="Albert R."/>
            <person name="Binder M."/>
            <person name="Bloem J."/>
            <person name="Labutti K."/>
            <person name="Salamov A."/>
            <person name="Andreopoulos B."/>
            <person name="Baker S.E."/>
            <person name="Barry K."/>
            <person name="Bills G."/>
            <person name="Bluhm B.H."/>
            <person name="Cannon C."/>
            <person name="Castanera R."/>
            <person name="Culley D.E."/>
            <person name="Daum C."/>
            <person name="Ezra D."/>
            <person name="Gonzalez J.B."/>
            <person name="Henrissat B."/>
            <person name="Kuo A."/>
            <person name="Liang C."/>
            <person name="Lipzen A."/>
            <person name="Lutzoni F."/>
            <person name="Magnuson J."/>
            <person name="Mondo S."/>
            <person name="Nolan M."/>
            <person name="Ohm R."/>
            <person name="Pangilinan J."/>
            <person name="Park H.-J."/>
            <person name="Ramirez L."/>
            <person name="Alfaro M."/>
            <person name="Sun H."/>
            <person name="Tritt A."/>
            <person name="Yoshinaga Y."/>
            <person name="Zwiers L.-H."/>
            <person name="Turgeon B.G."/>
            <person name="Goodwin S.B."/>
            <person name="Spatafora J.W."/>
            <person name="Crous P.W."/>
            <person name="Grigoriev I.V."/>
        </authorList>
    </citation>
    <scope>NUCLEOTIDE SEQUENCE</scope>
    <source>
        <strain evidence="3">CBS 342.82</strain>
    </source>
</reference>
<evidence type="ECO:0000313" key="3">
    <source>
        <dbReference type="RefSeq" id="XP_033460774.1"/>
    </source>
</evidence>
<gene>
    <name evidence="3" type="ORF">K489DRAFT_205989</name>
</gene>
<reference evidence="3" key="3">
    <citation type="submission" date="2025-08" db="UniProtKB">
        <authorList>
            <consortium name="RefSeq"/>
        </authorList>
    </citation>
    <scope>IDENTIFICATION</scope>
    <source>
        <strain evidence="3">CBS 342.82</strain>
    </source>
</reference>
<dbReference type="SUPFAM" id="SSF53474">
    <property type="entry name" value="alpha/beta-Hydrolases"/>
    <property type="match status" value="1"/>
</dbReference>
<feature type="compositionally biased region" description="Basic and acidic residues" evidence="1">
    <location>
        <begin position="512"/>
        <end position="538"/>
    </location>
</feature>
<reference evidence="3" key="2">
    <citation type="submission" date="2020-04" db="EMBL/GenBank/DDBJ databases">
        <authorList>
            <consortium name="NCBI Genome Project"/>
        </authorList>
    </citation>
    <scope>NUCLEOTIDE SEQUENCE</scope>
    <source>
        <strain evidence="3">CBS 342.82</strain>
    </source>
</reference>
<feature type="compositionally biased region" description="Polar residues" evidence="1">
    <location>
        <begin position="550"/>
        <end position="574"/>
    </location>
</feature>
<feature type="compositionally biased region" description="Basic and acidic residues" evidence="1">
    <location>
        <begin position="443"/>
        <end position="483"/>
    </location>
</feature>
<feature type="compositionally biased region" description="Basic and acidic residues" evidence="1">
    <location>
        <begin position="491"/>
        <end position="504"/>
    </location>
</feature>
<feature type="compositionally biased region" description="Polar residues" evidence="1">
    <location>
        <begin position="366"/>
        <end position="398"/>
    </location>
</feature>
<dbReference type="Proteomes" id="UP000504637">
    <property type="component" value="Unplaced"/>
</dbReference>
<accession>A0A6J3M773</accession>